<dbReference type="Gene3D" id="1.25.40.10">
    <property type="entry name" value="Tetratricopeptide repeat domain"/>
    <property type="match status" value="2"/>
</dbReference>
<organism evidence="6 7">
    <name type="scientific">Aggregatimonas sangjinii</name>
    <dbReference type="NCBI Taxonomy" id="2583587"/>
    <lineage>
        <taxon>Bacteria</taxon>
        <taxon>Pseudomonadati</taxon>
        <taxon>Bacteroidota</taxon>
        <taxon>Flavobacteriia</taxon>
        <taxon>Flavobacteriales</taxon>
        <taxon>Flavobacteriaceae</taxon>
        <taxon>Aggregatimonas</taxon>
    </lineage>
</organism>
<proteinExistence type="predicted"/>
<keyword evidence="1" id="KW-0805">Transcription regulation</keyword>
<evidence type="ECO:0000313" key="7">
    <source>
        <dbReference type="Proteomes" id="UP000310017"/>
    </source>
</evidence>
<dbReference type="InterPro" id="IPR011990">
    <property type="entry name" value="TPR-like_helical_dom_sf"/>
</dbReference>
<dbReference type="SUPFAM" id="SSF46689">
    <property type="entry name" value="Homeodomain-like"/>
    <property type="match status" value="1"/>
</dbReference>
<dbReference type="SUPFAM" id="SSF81901">
    <property type="entry name" value="HCP-like"/>
    <property type="match status" value="1"/>
</dbReference>
<evidence type="ECO:0000256" key="3">
    <source>
        <dbReference type="ARBA" id="ARBA00023163"/>
    </source>
</evidence>
<keyword evidence="2" id="KW-0238">DNA-binding</keyword>
<dbReference type="OrthoDB" id="9779074at2"/>
<evidence type="ECO:0000256" key="1">
    <source>
        <dbReference type="ARBA" id="ARBA00023015"/>
    </source>
</evidence>
<name>A0A5B7SY65_9FLAO</name>
<dbReference type="Gene3D" id="3.40.50.10070">
    <property type="entry name" value="TolB, N-terminal domain"/>
    <property type="match status" value="1"/>
</dbReference>
<dbReference type="Proteomes" id="UP000310017">
    <property type="component" value="Chromosome"/>
</dbReference>
<keyword evidence="4" id="KW-0472">Membrane</keyword>
<keyword evidence="4" id="KW-1133">Transmembrane helix</keyword>
<dbReference type="AlphaFoldDB" id="A0A5B7SY65"/>
<dbReference type="SMART" id="SM00342">
    <property type="entry name" value="HTH_ARAC"/>
    <property type="match status" value="1"/>
</dbReference>
<dbReference type="RefSeq" id="WP_138854041.1">
    <property type="nucleotide sequence ID" value="NZ_CP040710.1"/>
</dbReference>
<dbReference type="PANTHER" id="PTHR43280">
    <property type="entry name" value="ARAC-FAMILY TRANSCRIPTIONAL REGULATOR"/>
    <property type="match status" value="1"/>
</dbReference>
<dbReference type="PANTHER" id="PTHR43280:SF2">
    <property type="entry name" value="HTH-TYPE TRANSCRIPTIONAL REGULATOR EXSA"/>
    <property type="match status" value="1"/>
</dbReference>
<keyword evidence="4" id="KW-0812">Transmembrane</keyword>
<evidence type="ECO:0000313" key="6">
    <source>
        <dbReference type="EMBL" id="QCX01704.1"/>
    </source>
</evidence>
<protein>
    <submittedName>
        <fullName evidence="6">Helix-turn-helix domain-containing protein</fullName>
    </submittedName>
</protein>
<dbReference type="GO" id="GO:0003700">
    <property type="term" value="F:DNA-binding transcription factor activity"/>
    <property type="evidence" value="ECO:0007669"/>
    <property type="project" value="InterPro"/>
</dbReference>
<dbReference type="Gene3D" id="1.10.10.60">
    <property type="entry name" value="Homeodomain-like"/>
    <property type="match status" value="1"/>
</dbReference>
<dbReference type="PROSITE" id="PS01124">
    <property type="entry name" value="HTH_ARAC_FAMILY_2"/>
    <property type="match status" value="1"/>
</dbReference>
<sequence>MKLFKYHKKLIGNGMRLKIVLSTPKFMLHFSTFERNQELIPFDQPRVILQKNNSNKSDKNPLIAKLETFVNANLHNEQFGVEQLAEMMGMSRSHLHRKLQKIKGKSISRFIREYRLRVAREMLIEKEMTAAEVSHAVGFGSPSYFNKCFTEYFGYSPGKARLKVGQEISRNTKSKSSKNKIFLWLSSVAAIALVAFLIFYQNKKEVVVAETAPKEISITVLPFKNLSSDEENQYLADGMVDAISRNLSNIESLNIINSSAIGPLKSVKEIRETLNISTVLQGSIQRQDSIIRVEVKLLDTSDESQIWAEHYDRKLIDILKINSDIAQNVAKALNTTITSEEKSIIENRSLYNPIAYDYSMQGLYHFEQLTPEGQVQALRFFEKALEIDSTLAPAYHGIAGIYLWKASSFGSEMEAYEAVEKARFYIKKTRQYDANMLESLGQEAYISLYIDWDFEKAERLFLSCIDKSIPIYHAIYINLLMHENRHKEAYEHSIEFTVKHPFYHNSAVSVISFFTGDYERGKEFIESRANTSTISLFNLGTFGFFYLNYGEYDKAISWFEKEEKIYGVRLPRTISLMGAAYARKGNTQKALELQGELKELKSKTNGGAPAFGIAIIYSALGKKQEALKWLKISVENRESEVLRLVSDPQLYSLHGMPEFDALVKQVGFRERAYPVELPAHFQ</sequence>
<reference evidence="6 7" key="1">
    <citation type="submission" date="2019-05" db="EMBL/GenBank/DDBJ databases">
        <title>Genome sequencing of F202Z8.</title>
        <authorList>
            <person name="Kwon Y.M."/>
        </authorList>
    </citation>
    <scope>NUCLEOTIDE SEQUENCE [LARGE SCALE GENOMIC DNA]</scope>
    <source>
        <strain evidence="6 7">F202Z8</strain>
    </source>
</reference>
<dbReference type="Pfam" id="PF12833">
    <property type="entry name" value="HTH_18"/>
    <property type="match status" value="1"/>
</dbReference>
<feature type="transmembrane region" description="Helical" evidence="4">
    <location>
        <begin position="181"/>
        <end position="200"/>
    </location>
</feature>
<dbReference type="EMBL" id="CP040710">
    <property type="protein sequence ID" value="QCX01704.1"/>
    <property type="molecule type" value="Genomic_DNA"/>
</dbReference>
<evidence type="ECO:0000256" key="2">
    <source>
        <dbReference type="ARBA" id="ARBA00023125"/>
    </source>
</evidence>
<evidence type="ECO:0000259" key="5">
    <source>
        <dbReference type="PROSITE" id="PS01124"/>
    </source>
</evidence>
<dbReference type="InterPro" id="IPR009057">
    <property type="entry name" value="Homeodomain-like_sf"/>
</dbReference>
<feature type="domain" description="HTH araC/xylS-type" evidence="5">
    <location>
        <begin position="64"/>
        <end position="163"/>
    </location>
</feature>
<dbReference type="GO" id="GO:0043565">
    <property type="term" value="F:sequence-specific DNA binding"/>
    <property type="evidence" value="ECO:0007669"/>
    <property type="project" value="InterPro"/>
</dbReference>
<evidence type="ECO:0000256" key="4">
    <source>
        <dbReference type="SAM" id="Phobius"/>
    </source>
</evidence>
<accession>A0A5B7SY65</accession>
<keyword evidence="7" id="KW-1185">Reference proteome</keyword>
<dbReference type="InterPro" id="IPR018060">
    <property type="entry name" value="HTH_AraC"/>
</dbReference>
<dbReference type="NCBIfam" id="NF047558">
    <property type="entry name" value="TPR_END_plus"/>
    <property type="match status" value="1"/>
</dbReference>
<gene>
    <name evidence="6" type="ORF">FGM00_16880</name>
</gene>
<keyword evidence="3" id="KW-0804">Transcription</keyword>
<dbReference type="KEGG" id="asag:FGM00_16880"/>